<sequence length="70" mass="7567">MIFNIFQNTNSGKSALIIGVFIAQNSFSQTVTDSITLPIETVTISKIHSHKSGKISPQNSDFAGHDAGRF</sequence>
<protein>
    <submittedName>
        <fullName evidence="2">Uncharacterized protein</fullName>
    </submittedName>
</protein>
<evidence type="ECO:0000313" key="2">
    <source>
        <dbReference type="EMBL" id="SUV52865.1"/>
    </source>
</evidence>
<dbReference type="EMBL" id="UFTJ01000003">
    <property type="protein sequence ID" value="SUV52865.1"/>
    <property type="molecule type" value="Genomic_DNA"/>
</dbReference>
<reference evidence="2 3" key="1">
    <citation type="submission" date="2018-06" db="EMBL/GenBank/DDBJ databases">
        <authorList>
            <consortium name="Pathogen Informatics"/>
            <person name="Doyle S."/>
        </authorList>
    </citation>
    <scope>NUCLEOTIDE SEQUENCE [LARGE SCALE GENOMIC DNA]</scope>
    <source>
        <strain evidence="2 3">NCTC11661</strain>
    </source>
</reference>
<dbReference type="RefSeq" id="WP_260377822.1">
    <property type="nucleotide sequence ID" value="NZ_UFTJ01000003.1"/>
</dbReference>
<organism evidence="2 3">
    <name type="scientific">Bergeyella zoohelcum</name>
    <dbReference type="NCBI Taxonomy" id="1015"/>
    <lineage>
        <taxon>Bacteria</taxon>
        <taxon>Pseudomonadati</taxon>
        <taxon>Bacteroidota</taxon>
        <taxon>Flavobacteriia</taxon>
        <taxon>Flavobacteriales</taxon>
        <taxon>Weeksellaceae</taxon>
        <taxon>Bergeyella</taxon>
    </lineage>
</organism>
<evidence type="ECO:0000313" key="3">
    <source>
        <dbReference type="Proteomes" id="UP000255515"/>
    </source>
</evidence>
<accession>A0A380ZV40</accession>
<dbReference type="Proteomes" id="UP000255515">
    <property type="component" value="Unassembled WGS sequence"/>
</dbReference>
<gene>
    <name evidence="2" type="ORF">NCTC11661_02011</name>
</gene>
<name>A0A380ZV40_9FLAO</name>
<dbReference type="AlphaFoldDB" id="A0A380ZV40"/>
<evidence type="ECO:0000256" key="1">
    <source>
        <dbReference type="SAM" id="MobiDB-lite"/>
    </source>
</evidence>
<feature type="region of interest" description="Disordered" evidence="1">
    <location>
        <begin position="50"/>
        <end position="70"/>
    </location>
</feature>
<proteinExistence type="predicted"/>